<reference evidence="3 4" key="1">
    <citation type="submission" date="2018-03" db="EMBL/GenBank/DDBJ databases">
        <title>Draft genome sequence of Rohu Carp (Labeo rohita).</title>
        <authorList>
            <person name="Das P."/>
            <person name="Kushwaha B."/>
            <person name="Joshi C.G."/>
            <person name="Kumar D."/>
            <person name="Nagpure N.S."/>
            <person name="Sahoo L."/>
            <person name="Das S.P."/>
            <person name="Bit A."/>
            <person name="Patnaik S."/>
            <person name="Meher P.K."/>
            <person name="Jayasankar P."/>
            <person name="Koringa P.G."/>
            <person name="Patel N.V."/>
            <person name="Hinsu A.T."/>
            <person name="Kumar R."/>
            <person name="Pandey M."/>
            <person name="Agarwal S."/>
            <person name="Srivastava S."/>
            <person name="Singh M."/>
            <person name="Iquebal M.A."/>
            <person name="Jaiswal S."/>
            <person name="Angadi U.B."/>
            <person name="Kumar N."/>
            <person name="Raza M."/>
            <person name="Shah T.M."/>
            <person name="Rai A."/>
            <person name="Jena J.K."/>
        </authorList>
    </citation>
    <scope>NUCLEOTIDE SEQUENCE [LARGE SCALE GENOMIC DNA]</scope>
    <source>
        <strain evidence="3">DASCIFA01</strain>
        <tissue evidence="3">Testis</tissue>
    </source>
</reference>
<feature type="domain" description="DUF4709" evidence="2">
    <location>
        <begin position="36"/>
        <end position="145"/>
    </location>
</feature>
<dbReference type="PANTHER" id="PTHR22382">
    <property type="entry name" value="RIKEN CDNA 4921504E06 GENE"/>
    <property type="match status" value="1"/>
</dbReference>
<evidence type="ECO:0000256" key="1">
    <source>
        <dbReference type="SAM" id="Coils"/>
    </source>
</evidence>
<evidence type="ECO:0000313" key="3">
    <source>
        <dbReference type="EMBL" id="RXN05745.1"/>
    </source>
</evidence>
<evidence type="ECO:0000259" key="2">
    <source>
        <dbReference type="Pfam" id="PF15821"/>
    </source>
</evidence>
<dbReference type="PANTHER" id="PTHR22382:SF7">
    <property type="entry name" value="RIKEN CDNA 4921504E06 GENE"/>
    <property type="match status" value="1"/>
</dbReference>
<accession>A0A498LJT4</accession>
<feature type="coiled-coil region" evidence="1">
    <location>
        <begin position="160"/>
        <end position="262"/>
    </location>
</feature>
<dbReference type="Proteomes" id="UP000290572">
    <property type="component" value="Unassembled WGS sequence"/>
</dbReference>
<sequence length="375" mass="43487">MKRYSGFMDVIEKRIDSIADEAEEEQISEEIKEIRRYALSNQLRTGFFGQDACVQTDESELPNIKILAANTAELFKEINMLKEDTEKKLKIIRLQYETKLQDESDALYASVNDKIKNLENCHKEKLSVLRRSYQQQLSDAMQVIKASYKIGSEGAEDPEKSRLKSENEKLKDNIDSLHVELEEIQRVLESKEQRLALDLAQLKSEAGDSKKALQKLTGEHEQLKMQLNLERESGREKVNQLKEQMEKEIACIEASCMKEKAAIEKKLEKQKLAEPTTMELVGDTELAQKLKELRKMESMQKKEIERLNKQLCISNQVWEKKFEILRQSFHAIKDEMFLRQTLQRQEAILHNASVSFAVSSFSESASFVHFEYPLT</sequence>
<dbReference type="InterPro" id="IPR031651">
    <property type="entry name" value="DUF4709"/>
</dbReference>
<name>A0A498LJT4_LABRO</name>
<organism evidence="3 4">
    <name type="scientific">Labeo rohita</name>
    <name type="common">Indian major carp</name>
    <name type="synonym">Cyprinus rohita</name>
    <dbReference type="NCBI Taxonomy" id="84645"/>
    <lineage>
        <taxon>Eukaryota</taxon>
        <taxon>Metazoa</taxon>
        <taxon>Chordata</taxon>
        <taxon>Craniata</taxon>
        <taxon>Vertebrata</taxon>
        <taxon>Euteleostomi</taxon>
        <taxon>Actinopterygii</taxon>
        <taxon>Neopterygii</taxon>
        <taxon>Teleostei</taxon>
        <taxon>Ostariophysi</taxon>
        <taxon>Cypriniformes</taxon>
        <taxon>Cyprinidae</taxon>
        <taxon>Labeoninae</taxon>
        <taxon>Labeonini</taxon>
        <taxon>Labeo</taxon>
    </lineage>
</organism>
<gene>
    <name evidence="3" type="ORF">ROHU_033240</name>
</gene>
<dbReference type="STRING" id="84645.A0A498LJT4"/>
<dbReference type="Pfam" id="PF15821">
    <property type="entry name" value="DUF4709"/>
    <property type="match status" value="1"/>
</dbReference>
<comment type="caution">
    <text evidence="3">The sequence shown here is derived from an EMBL/GenBank/DDBJ whole genome shotgun (WGS) entry which is preliminary data.</text>
</comment>
<keyword evidence="4" id="KW-1185">Reference proteome</keyword>
<evidence type="ECO:0000313" key="4">
    <source>
        <dbReference type="Proteomes" id="UP000290572"/>
    </source>
</evidence>
<keyword evidence="1" id="KW-0175">Coiled coil</keyword>
<proteinExistence type="predicted"/>
<dbReference type="EMBL" id="QBIY01013392">
    <property type="protein sequence ID" value="RXN05745.1"/>
    <property type="molecule type" value="Genomic_DNA"/>
</dbReference>
<dbReference type="InterPro" id="IPR040119">
    <property type="entry name" value="C10orf67-like"/>
</dbReference>
<dbReference type="AlphaFoldDB" id="A0A498LJT4"/>
<protein>
    <submittedName>
        <fullName evidence="3">Myosin heavy muscle-like protein</fullName>
    </submittedName>
</protein>